<evidence type="ECO:0000313" key="2">
    <source>
        <dbReference type="Proteomes" id="UP000821837"/>
    </source>
</evidence>
<keyword evidence="2" id="KW-1185">Reference proteome</keyword>
<dbReference type="AlphaFoldDB" id="A0A9D4TCG2"/>
<proteinExistence type="predicted"/>
<name>A0A9D4TCG2_RHISA</name>
<evidence type="ECO:0000313" key="1">
    <source>
        <dbReference type="EMBL" id="KAH7985135.1"/>
    </source>
</evidence>
<reference evidence="1" key="1">
    <citation type="journal article" date="2020" name="Cell">
        <title>Large-Scale Comparative Analyses of Tick Genomes Elucidate Their Genetic Diversity and Vector Capacities.</title>
        <authorList>
            <consortium name="Tick Genome and Microbiome Consortium (TIGMIC)"/>
            <person name="Jia N."/>
            <person name="Wang J."/>
            <person name="Shi W."/>
            <person name="Du L."/>
            <person name="Sun Y."/>
            <person name="Zhan W."/>
            <person name="Jiang J.F."/>
            <person name="Wang Q."/>
            <person name="Zhang B."/>
            <person name="Ji P."/>
            <person name="Bell-Sakyi L."/>
            <person name="Cui X.M."/>
            <person name="Yuan T.T."/>
            <person name="Jiang B.G."/>
            <person name="Yang W.F."/>
            <person name="Lam T.T."/>
            <person name="Chang Q.C."/>
            <person name="Ding S.J."/>
            <person name="Wang X.J."/>
            <person name="Zhu J.G."/>
            <person name="Ruan X.D."/>
            <person name="Zhao L."/>
            <person name="Wei J.T."/>
            <person name="Ye R.Z."/>
            <person name="Que T.C."/>
            <person name="Du C.H."/>
            <person name="Zhou Y.H."/>
            <person name="Cheng J.X."/>
            <person name="Dai P.F."/>
            <person name="Guo W.B."/>
            <person name="Han X.H."/>
            <person name="Huang E.J."/>
            <person name="Li L.F."/>
            <person name="Wei W."/>
            <person name="Gao Y.C."/>
            <person name="Liu J.Z."/>
            <person name="Shao H.Z."/>
            <person name="Wang X."/>
            <person name="Wang C.C."/>
            <person name="Yang T.C."/>
            <person name="Huo Q.B."/>
            <person name="Li W."/>
            <person name="Chen H.Y."/>
            <person name="Chen S.E."/>
            <person name="Zhou L.G."/>
            <person name="Ni X.B."/>
            <person name="Tian J.H."/>
            <person name="Sheng Y."/>
            <person name="Liu T."/>
            <person name="Pan Y.S."/>
            <person name="Xia L.Y."/>
            <person name="Li J."/>
            <person name="Zhao F."/>
            <person name="Cao W.C."/>
        </authorList>
    </citation>
    <scope>NUCLEOTIDE SEQUENCE</scope>
    <source>
        <strain evidence="1">Rsan-2018</strain>
    </source>
</reference>
<accession>A0A9D4TCG2</accession>
<organism evidence="1 2">
    <name type="scientific">Rhipicephalus sanguineus</name>
    <name type="common">Brown dog tick</name>
    <name type="synonym">Ixodes sanguineus</name>
    <dbReference type="NCBI Taxonomy" id="34632"/>
    <lineage>
        <taxon>Eukaryota</taxon>
        <taxon>Metazoa</taxon>
        <taxon>Ecdysozoa</taxon>
        <taxon>Arthropoda</taxon>
        <taxon>Chelicerata</taxon>
        <taxon>Arachnida</taxon>
        <taxon>Acari</taxon>
        <taxon>Parasitiformes</taxon>
        <taxon>Ixodida</taxon>
        <taxon>Ixodoidea</taxon>
        <taxon>Ixodidae</taxon>
        <taxon>Rhipicephalinae</taxon>
        <taxon>Rhipicephalus</taxon>
        <taxon>Rhipicephalus</taxon>
    </lineage>
</organism>
<reference evidence="1" key="2">
    <citation type="submission" date="2021-09" db="EMBL/GenBank/DDBJ databases">
        <authorList>
            <person name="Jia N."/>
            <person name="Wang J."/>
            <person name="Shi W."/>
            <person name="Du L."/>
            <person name="Sun Y."/>
            <person name="Zhan W."/>
            <person name="Jiang J."/>
            <person name="Wang Q."/>
            <person name="Zhang B."/>
            <person name="Ji P."/>
            <person name="Sakyi L.B."/>
            <person name="Cui X."/>
            <person name="Yuan T."/>
            <person name="Jiang B."/>
            <person name="Yang W."/>
            <person name="Lam T.T.-Y."/>
            <person name="Chang Q."/>
            <person name="Ding S."/>
            <person name="Wang X."/>
            <person name="Zhu J."/>
            <person name="Ruan X."/>
            <person name="Zhao L."/>
            <person name="Wei J."/>
            <person name="Que T."/>
            <person name="Du C."/>
            <person name="Cheng J."/>
            <person name="Dai P."/>
            <person name="Han X."/>
            <person name="Huang E."/>
            <person name="Gao Y."/>
            <person name="Liu J."/>
            <person name="Shao H."/>
            <person name="Ye R."/>
            <person name="Li L."/>
            <person name="Wei W."/>
            <person name="Wang X."/>
            <person name="Wang C."/>
            <person name="Huo Q."/>
            <person name="Li W."/>
            <person name="Guo W."/>
            <person name="Chen H."/>
            <person name="Chen S."/>
            <person name="Zhou L."/>
            <person name="Zhou L."/>
            <person name="Ni X."/>
            <person name="Tian J."/>
            <person name="Zhou Y."/>
            <person name="Sheng Y."/>
            <person name="Liu T."/>
            <person name="Pan Y."/>
            <person name="Xia L."/>
            <person name="Li J."/>
            <person name="Zhao F."/>
            <person name="Cao W."/>
        </authorList>
    </citation>
    <scope>NUCLEOTIDE SEQUENCE</scope>
    <source>
        <strain evidence="1">Rsan-2018</strain>
        <tissue evidence="1">Larvae</tissue>
    </source>
</reference>
<sequence>MRLEKTKHNGFRATSLSKQPYVMPSLRLFGRLLCTQEARAWSMPKQQTSTQTCVIISSRLRTRRHPTVQARSLSAPLPR</sequence>
<protein>
    <submittedName>
        <fullName evidence="1">Uncharacterized protein</fullName>
    </submittedName>
</protein>
<gene>
    <name evidence="1" type="ORF">HPB52_024306</name>
</gene>
<dbReference type="EMBL" id="JABSTV010001073">
    <property type="protein sequence ID" value="KAH7985135.1"/>
    <property type="molecule type" value="Genomic_DNA"/>
</dbReference>
<dbReference type="Proteomes" id="UP000821837">
    <property type="component" value="Unassembled WGS sequence"/>
</dbReference>
<comment type="caution">
    <text evidence="1">The sequence shown here is derived from an EMBL/GenBank/DDBJ whole genome shotgun (WGS) entry which is preliminary data.</text>
</comment>